<sequence>MSNKDIINRDRFAVWHSGQNTGFTATKLHFKLC</sequence>
<reference evidence="1" key="1">
    <citation type="submission" date="2014-11" db="EMBL/GenBank/DDBJ databases">
        <authorList>
            <person name="Amaro Gonzalez C."/>
        </authorList>
    </citation>
    <scope>NUCLEOTIDE SEQUENCE</scope>
</reference>
<name>A0A0E9S7Y8_ANGAN</name>
<dbReference type="EMBL" id="GBXM01071028">
    <property type="protein sequence ID" value="JAH37549.1"/>
    <property type="molecule type" value="Transcribed_RNA"/>
</dbReference>
<proteinExistence type="predicted"/>
<reference evidence="1" key="2">
    <citation type="journal article" date="2015" name="Fish Shellfish Immunol.">
        <title>Early steps in the European eel (Anguilla anguilla)-Vibrio vulnificus interaction in the gills: Role of the RtxA13 toxin.</title>
        <authorList>
            <person name="Callol A."/>
            <person name="Pajuelo D."/>
            <person name="Ebbesson L."/>
            <person name="Teles M."/>
            <person name="MacKenzie S."/>
            <person name="Amaro C."/>
        </authorList>
    </citation>
    <scope>NUCLEOTIDE SEQUENCE</scope>
</reference>
<protein>
    <submittedName>
        <fullName evidence="1">Uncharacterized protein</fullName>
    </submittedName>
</protein>
<dbReference type="AlphaFoldDB" id="A0A0E9S7Y8"/>
<organism evidence="1">
    <name type="scientific">Anguilla anguilla</name>
    <name type="common">European freshwater eel</name>
    <name type="synonym">Muraena anguilla</name>
    <dbReference type="NCBI Taxonomy" id="7936"/>
    <lineage>
        <taxon>Eukaryota</taxon>
        <taxon>Metazoa</taxon>
        <taxon>Chordata</taxon>
        <taxon>Craniata</taxon>
        <taxon>Vertebrata</taxon>
        <taxon>Euteleostomi</taxon>
        <taxon>Actinopterygii</taxon>
        <taxon>Neopterygii</taxon>
        <taxon>Teleostei</taxon>
        <taxon>Anguilliformes</taxon>
        <taxon>Anguillidae</taxon>
        <taxon>Anguilla</taxon>
    </lineage>
</organism>
<evidence type="ECO:0000313" key="1">
    <source>
        <dbReference type="EMBL" id="JAH37549.1"/>
    </source>
</evidence>
<accession>A0A0E9S7Y8</accession>